<name>A0ABQ8UJ00_9EUKA</name>
<dbReference type="Proteomes" id="UP001141327">
    <property type="component" value="Unassembled WGS sequence"/>
</dbReference>
<dbReference type="InterPro" id="IPR036770">
    <property type="entry name" value="Ankyrin_rpt-contain_sf"/>
</dbReference>
<dbReference type="Gene3D" id="1.25.40.20">
    <property type="entry name" value="Ankyrin repeat-containing domain"/>
    <property type="match status" value="1"/>
</dbReference>
<dbReference type="SUPFAM" id="SSF48403">
    <property type="entry name" value="Ankyrin repeat"/>
    <property type="match status" value="1"/>
</dbReference>
<protein>
    <submittedName>
        <fullName evidence="2">Uncharacterized protein</fullName>
    </submittedName>
</protein>
<comment type="caution">
    <text evidence="2">The sequence shown here is derived from an EMBL/GenBank/DDBJ whole genome shotgun (WGS) entry which is preliminary data.</text>
</comment>
<feature type="region of interest" description="Disordered" evidence="1">
    <location>
        <begin position="81"/>
        <end position="100"/>
    </location>
</feature>
<accession>A0ABQ8UJ00</accession>
<dbReference type="EMBL" id="JAPMOS010000022">
    <property type="protein sequence ID" value="KAJ4459205.1"/>
    <property type="molecule type" value="Genomic_DNA"/>
</dbReference>
<sequence length="100" mass="11399">MAGRSHHPGAGLTVLHYLAQYQTNEFPRLQEALPNLERYIDQTTLDGNSAAHYAGACRCRETLDYLYRMGAFRDLRNDRGFTPEDKFAGMGDRLENDDDD</sequence>
<evidence type="ECO:0000313" key="2">
    <source>
        <dbReference type="EMBL" id="KAJ4459205.1"/>
    </source>
</evidence>
<proteinExistence type="predicted"/>
<evidence type="ECO:0000313" key="3">
    <source>
        <dbReference type="Proteomes" id="UP001141327"/>
    </source>
</evidence>
<organism evidence="2 3">
    <name type="scientific">Paratrimastix pyriformis</name>
    <dbReference type="NCBI Taxonomy" id="342808"/>
    <lineage>
        <taxon>Eukaryota</taxon>
        <taxon>Metamonada</taxon>
        <taxon>Preaxostyla</taxon>
        <taxon>Paratrimastigidae</taxon>
        <taxon>Paratrimastix</taxon>
    </lineage>
</organism>
<gene>
    <name evidence="2" type="ORF">PAPYR_5014</name>
</gene>
<evidence type="ECO:0000256" key="1">
    <source>
        <dbReference type="SAM" id="MobiDB-lite"/>
    </source>
</evidence>
<reference evidence="2" key="1">
    <citation type="journal article" date="2022" name="bioRxiv">
        <title>Genomics of Preaxostyla Flagellates Illuminates Evolutionary Transitions and the Path Towards Mitochondrial Loss.</title>
        <authorList>
            <person name="Novak L.V.F."/>
            <person name="Treitli S.C."/>
            <person name="Pyrih J."/>
            <person name="Halakuc P."/>
            <person name="Pipaliya S.V."/>
            <person name="Vacek V."/>
            <person name="Brzon O."/>
            <person name="Soukal P."/>
            <person name="Eme L."/>
            <person name="Dacks J.B."/>
            <person name="Karnkowska A."/>
            <person name="Elias M."/>
            <person name="Hampl V."/>
        </authorList>
    </citation>
    <scope>NUCLEOTIDE SEQUENCE</scope>
    <source>
        <strain evidence="2">RCP-MX</strain>
    </source>
</reference>
<keyword evidence="3" id="KW-1185">Reference proteome</keyword>